<comment type="similarity">
    <text evidence="1">Belongs to the plant acyltransferase family.</text>
</comment>
<evidence type="ECO:0008006" key="6">
    <source>
        <dbReference type="Google" id="ProtNLM"/>
    </source>
</evidence>
<dbReference type="GO" id="GO:0016746">
    <property type="term" value="F:acyltransferase activity"/>
    <property type="evidence" value="ECO:0007669"/>
    <property type="project" value="UniProtKB-KW"/>
</dbReference>
<keyword evidence="2" id="KW-0808">Transferase</keyword>
<proteinExistence type="inferred from homology"/>
<evidence type="ECO:0000256" key="1">
    <source>
        <dbReference type="ARBA" id="ARBA00009861"/>
    </source>
</evidence>
<dbReference type="Gene3D" id="3.30.559.10">
    <property type="entry name" value="Chloramphenicol acetyltransferase-like domain"/>
    <property type="match status" value="6"/>
</dbReference>
<keyword evidence="3" id="KW-0012">Acyltransferase</keyword>
<dbReference type="PANTHER" id="PTHR31896">
    <property type="entry name" value="FAMILY REGULATORY PROTEIN, PUTATIVE (AFU_ORTHOLOGUE AFUA_3G14730)-RELATED"/>
    <property type="match status" value="1"/>
</dbReference>
<dbReference type="Pfam" id="PF02458">
    <property type="entry name" value="Transferase"/>
    <property type="match status" value="3"/>
</dbReference>
<evidence type="ECO:0000256" key="3">
    <source>
        <dbReference type="ARBA" id="ARBA00023315"/>
    </source>
</evidence>
<protein>
    <recommendedName>
        <fullName evidence="6">HXXXD-type acyl-transferase family protein</fullName>
    </recommendedName>
</protein>
<sequence>MNPPIVRTISECFIKPQYPVEEVNPPIHLASWDTFMLSANYIQKGLLFVKPQTTTDQGNPVKSLLNRLKDSLTLTLVHFYPLAGRLATLKQENPPSYSVCIDCNNSPGAKFIYATADLTITDVLSPVDVPVVVQSFFDHDRAINHNGHSMSLMSIQVTELIDGIFIGCSANHAVIDGTSYWHFFEILSNTFCAEEKNPGISRPPFLKRWFPNGHGPIHNLPFSHHDQFIRRFEPPPLRERIFHFSSESIAKLKAKANSESKSTKISSFQSVSALVWKCVIRARRLPHDPETTCTMTANSRSRTDPPLPNEYFGNSVSRLTGKASVGELLDHGLGWAAWRLHEAVESHSGAAVQQWVEKWIENPVAYTCGHNTYRLVLASSPRFRIYENKFGMGKAVAIRSGYGNKFDGKVMFYPGYEGGGSMDLEINLLPETMAALESDECYIKPQYPVEEVKPPIHLASWDIAMLSVHYIQKGLLFIKPQTTTNDQENPIESLLNRLKDSLSLTLVHFYPLAGRFATIKEENPPSYYVYIDCNTGPGAKFIYATADLTIADILSPVDVPVVVQSFFDHDRAVNHDGHSMPLLSIQVTELIDGIFIGCSANHAVVDGTSYWHFFNSLSNTFRAQEKNPGIPRPPILKRWFPNGHGPMHNLPFSHHDQFISRFEAPPLRERMFHFSSETIAKLKEKANSESKSSKISSFQSVSALVWRCVIRARRLPRDPETTCTMAANNRSRMDPPLPNEYFGNTVLPLTGRATVGELLDQGLGWAARRLHEARESHSDAAVREWVEKWTENPVIYTRGHNPYALLLGSFPRFRMYENEFGIGKAVAIRSGYGNKFDGKVMFYPGYEGGGSMDLEVNLPPETMAALESDECFIKPEEQNHPPIYLAPWDLAMLSVHYIQKGLLFIKPQAPTTDHQENHVESLLNRLKDSLSRTLVHFYPLSGRLATHKQENPPSYSVYIDCDNSPGAKFVYAAANLTVSDILSPVDVPGVVQSFFDHDRAVNHDGHSMSLLSIQVTELTDGVFIGCSINHMVVDGTSYWHFFEMLSHAFGAQEKNPEIPRPPVLTRWFPEGYGPVLNLPFSHHDQFISRFEPPPLRERIFHLSSESIAKLKSKANSESKTNKISSFQAVSALVWRCVTRARRLPHDQETSCRLAANNRARMDPPLPAEYFGNLMQTVSGKASAGELLGHGFGWAAWRLHKAVAGHCDTAVREWVGNWVKDPFIYQFALFFDPFSLMMGSSPRFEMYGNEFGMGRAVAVRSGYANKFNGKVTSYPGHEGGGSMDLEVCLPPETMAVLESDGEFMGAVCSY</sequence>
<reference evidence="4" key="1">
    <citation type="submission" date="2020-08" db="EMBL/GenBank/DDBJ databases">
        <title>Plant Genome Project.</title>
        <authorList>
            <person name="Zhang R.-G."/>
        </authorList>
    </citation>
    <scope>NUCLEOTIDE SEQUENCE</scope>
    <source>
        <strain evidence="4">WSP0</strain>
        <tissue evidence="4">Leaf</tissue>
    </source>
</reference>
<dbReference type="InterPro" id="IPR051283">
    <property type="entry name" value="Sec_Metabolite_Acyltrans"/>
</dbReference>
<dbReference type="InterPro" id="IPR023213">
    <property type="entry name" value="CAT-like_dom_sf"/>
</dbReference>
<dbReference type="PANTHER" id="PTHR31896:SF12">
    <property type="entry name" value="HXXXD-TYPE ACYL-TRANSFERASE FAMILY PROTEIN"/>
    <property type="match status" value="1"/>
</dbReference>
<gene>
    <name evidence="4" type="ORF">RHGRI_021849</name>
</gene>
<comment type="caution">
    <text evidence="4">The sequence shown here is derived from an EMBL/GenBank/DDBJ whole genome shotgun (WGS) entry which is preliminary data.</text>
</comment>
<evidence type="ECO:0000256" key="2">
    <source>
        <dbReference type="ARBA" id="ARBA00022679"/>
    </source>
</evidence>
<organism evidence="4 5">
    <name type="scientific">Rhododendron griersonianum</name>
    <dbReference type="NCBI Taxonomy" id="479676"/>
    <lineage>
        <taxon>Eukaryota</taxon>
        <taxon>Viridiplantae</taxon>
        <taxon>Streptophyta</taxon>
        <taxon>Embryophyta</taxon>
        <taxon>Tracheophyta</taxon>
        <taxon>Spermatophyta</taxon>
        <taxon>Magnoliopsida</taxon>
        <taxon>eudicotyledons</taxon>
        <taxon>Gunneridae</taxon>
        <taxon>Pentapetalae</taxon>
        <taxon>asterids</taxon>
        <taxon>Ericales</taxon>
        <taxon>Ericaceae</taxon>
        <taxon>Ericoideae</taxon>
        <taxon>Rhodoreae</taxon>
        <taxon>Rhododendron</taxon>
    </lineage>
</organism>
<keyword evidence="5" id="KW-1185">Reference proteome</keyword>
<dbReference type="EMBL" id="JACTNZ010000007">
    <property type="protein sequence ID" value="KAG5542122.1"/>
    <property type="molecule type" value="Genomic_DNA"/>
</dbReference>
<dbReference type="Proteomes" id="UP000823749">
    <property type="component" value="Chromosome 7"/>
</dbReference>
<evidence type="ECO:0000313" key="5">
    <source>
        <dbReference type="Proteomes" id="UP000823749"/>
    </source>
</evidence>
<name>A0AAV6JNF1_9ERIC</name>
<evidence type="ECO:0000313" key="4">
    <source>
        <dbReference type="EMBL" id="KAG5542122.1"/>
    </source>
</evidence>
<accession>A0AAV6JNF1</accession>
<dbReference type="FunFam" id="3.30.559.10:FF:000008">
    <property type="entry name" value="Tryptamine hydroxycinnamoyl transferase"/>
    <property type="match status" value="1"/>
</dbReference>